<keyword evidence="2" id="KW-1185">Reference proteome</keyword>
<reference evidence="1" key="1">
    <citation type="submission" date="2022-07" db="EMBL/GenBank/DDBJ databases">
        <authorList>
            <person name="Macas J."/>
            <person name="Novak P."/>
            <person name="Neumann P."/>
        </authorList>
    </citation>
    <scope>NUCLEOTIDE SEQUENCE</scope>
</reference>
<dbReference type="AlphaFoldDB" id="A0AAV0FGS3"/>
<dbReference type="EMBL" id="CAMAPF010000982">
    <property type="protein sequence ID" value="CAH9134646.1"/>
    <property type="molecule type" value="Genomic_DNA"/>
</dbReference>
<gene>
    <name evidence="1" type="ORF">CEPIT_LOCUS33891</name>
</gene>
<sequence>MALFAPFLGKSVVIKEHPYAKKFRDAPEPWWFELYGIFDPMRLAAEEKKFHDSGYCIETPEPFVDDEAEDEDCHVRDEQSFVASAKYLVPLSGPSPYAGKSEMEIWNARFEEELGIEHSAMSSVASSIWP</sequence>
<organism evidence="1 2">
    <name type="scientific">Cuscuta epithymum</name>
    <dbReference type="NCBI Taxonomy" id="186058"/>
    <lineage>
        <taxon>Eukaryota</taxon>
        <taxon>Viridiplantae</taxon>
        <taxon>Streptophyta</taxon>
        <taxon>Embryophyta</taxon>
        <taxon>Tracheophyta</taxon>
        <taxon>Spermatophyta</taxon>
        <taxon>Magnoliopsida</taxon>
        <taxon>eudicotyledons</taxon>
        <taxon>Gunneridae</taxon>
        <taxon>Pentapetalae</taxon>
        <taxon>asterids</taxon>
        <taxon>lamiids</taxon>
        <taxon>Solanales</taxon>
        <taxon>Convolvulaceae</taxon>
        <taxon>Cuscuteae</taxon>
        <taxon>Cuscuta</taxon>
        <taxon>Cuscuta subgen. Cuscuta</taxon>
    </lineage>
</organism>
<dbReference type="Proteomes" id="UP001152523">
    <property type="component" value="Unassembled WGS sequence"/>
</dbReference>
<evidence type="ECO:0000313" key="1">
    <source>
        <dbReference type="EMBL" id="CAH9134646.1"/>
    </source>
</evidence>
<proteinExistence type="predicted"/>
<accession>A0AAV0FGS3</accession>
<protein>
    <submittedName>
        <fullName evidence="1">Uncharacterized protein</fullName>
    </submittedName>
</protein>
<evidence type="ECO:0000313" key="2">
    <source>
        <dbReference type="Proteomes" id="UP001152523"/>
    </source>
</evidence>
<name>A0AAV0FGS3_9ASTE</name>
<comment type="caution">
    <text evidence="1">The sequence shown here is derived from an EMBL/GenBank/DDBJ whole genome shotgun (WGS) entry which is preliminary data.</text>
</comment>